<gene>
    <name evidence="1" type="ORF">QJS10_CPA03g01359</name>
</gene>
<reference evidence="1" key="2">
    <citation type="submission" date="2023-06" db="EMBL/GenBank/DDBJ databases">
        <authorList>
            <person name="Ma L."/>
            <person name="Liu K.-W."/>
            <person name="Li Z."/>
            <person name="Hsiao Y.-Y."/>
            <person name="Qi Y."/>
            <person name="Fu T."/>
            <person name="Tang G."/>
            <person name="Zhang D."/>
            <person name="Sun W.-H."/>
            <person name="Liu D.-K."/>
            <person name="Li Y."/>
            <person name="Chen G.-Z."/>
            <person name="Liu X.-D."/>
            <person name="Liao X.-Y."/>
            <person name="Jiang Y.-T."/>
            <person name="Yu X."/>
            <person name="Hao Y."/>
            <person name="Huang J."/>
            <person name="Zhao X.-W."/>
            <person name="Ke S."/>
            <person name="Chen Y.-Y."/>
            <person name="Wu W.-L."/>
            <person name="Hsu J.-L."/>
            <person name="Lin Y.-F."/>
            <person name="Huang M.-D."/>
            <person name="Li C.-Y."/>
            <person name="Huang L."/>
            <person name="Wang Z.-W."/>
            <person name="Zhao X."/>
            <person name="Zhong W.-Y."/>
            <person name="Peng D.-H."/>
            <person name="Ahmad S."/>
            <person name="Lan S."/>
            <person name="Zhang J.-S."/>
            <person name="Tsai W.-C."/>
            <person name="Van De Peer Y."/>
            <person name="Liu Z.-J."/>
        </authorList>
    </citation>
    <scope>NUCLEOTIDE SEQUENCE</scope>
    <source>
        <strain evidence="1">CP</strain>
        <tissue evidence="1">Leaves</tissue>
    </source>
</reference>
<protein>
    <recommendedName>
        <fullName evidence="3">RNase H type-1 domain-containing protein</fullName>
    </recommendedName>
</protein>
<proteinExistence type="predicted"/>
<dbReference type="AlphaFoldDB" id="A0AAV9F4G1"/>
<dbReference type="InterPro" id="IPR036397">
    <property type="entry name" value="RNaseH_sf"/>
</dbReference>
<evidence type="ECO:0008006" key="3">
    <source>
        <dbReference type="Google" id="ProtNLM"/>
    </source>
</evidence>
<dbReference type="EMBL" id="JAUJYO010000003">
    <property type="protein sequence ID" value="KAK1320833.1"/>
    <property type="molecule type" value="Genomic_DNA"/>
</dbReference>
<accession>A0AAV9F4G1</accession>
<evidence type="ECO:0000313" key="2">
    <source>
        <dbReference type="Proteomes" id="UP001180020"/>
    </source>
</evidence>
<reference evidence="1" key="1">
    <citation type="journal article" date="2023" name="Nat. Commun.">
        <title>Diploid and tetraploid genomes of Acorus and the evolution of monocots.</title>
        <authorList>
            <person name="Ma L."/>
            <person name="Liu K.W."/>
            <person name="Li Z."/>
            <person name="Hsiao Y.Y."/>
            <person name="Qi Y."/>
            <person name="Fu T."/>
            <person name="Tang G.D."/>
            <person name="Zhang D."/>
            <person name="Sun W.H."/>
            <person name="Liu D.K."/>
            <person name="Li Y."/>
            <person name="Chen G.Z."/>
            <person name="Liu X.D."/>
            <person name="Liao X.Y."/>
            <person name="Jiang Y.T."/>
            <person name="Yu X."/>
            <person name="Hao Y."/>
            <person name="Huang J."/>
            <person name="Zhao X.W."/>
            <person name="Ke S."/>
            <person name="Chen Y.Y."/>
            <person name="Wu W.L."/>
            <person name="Hsu J.L."/>
            <person name="Lin Y.F."/>
            <person name="Huang M.D."/>
            <person name="Li C.Y."/>
            <person name="Huang L."/>
            <person name="Wang Z.W."/>
            <person name="Zhao X."/>
            <person name="Zhong W.Y."/>
            <person name="Peng D.H."/>
            <person name="Ahmad S."/>
            <person name="Lan S."/>
            <person name="Zhang J.S."/>
            <person name="Tsai W.C."/>
            <person name="Van de Peer Y."/>
            <person name="Liu Z.J."/>
        </authorList>
    </citation>
    <scope>NUCLEOTIDE SEQUENCE</scope>
    <source>
        <strain evidence="1">CP</strain>
    </source>
</reference>
<dbReference type="InterPro" id="IPR044730">
    <property type="entry name" value="RNase_H-like_dom_plant"/>
</dbReference>
<organism evidence="1 2">
    <name type="scientific">Acorus calamus</name>
    <name type="common">Sweet flag</name>
    <dbReference type="NCBI Taxonomy" id="4465"/>
    <lineage>
        <taxon>Eukaryota</taxon>
        <taxon>Viridiplantae</taxon>
        <taxon>Streptophyta</taxon>
        <taxon>Embryophyta</taxon>
        <taxon>Tracheophyta</taxon>
        <taxon>Spermatophyta</taxon>
        <taxon>Magnoliopsida</taxon>
        <taxon>Liliopsida</taxon>
        <taxon>Acoraceae</taxon>
        <taxon>Acorus</taxon>
    </lineage>
</organism>
<name>A0AAV9F4G1_ACOCL</name>
<dbReference type="GO" id="GO:0003676">
    <property type="term" value="F:nucleic acid binding"/>
    <property type="evidence" value="ECO:0007669"/>
    <property type="project" value="InterPro"/>
</dbReference>
<evidence type="ECO:0000313" key="1">
    <source>
        <dbReference type="EMBL" id="KAK1320833.1"/>
    </source>
</evidence>
<dbReference type="Proteomes" id="UP001180020">
    <property type="component" value="Unassembled WGS sequence"/>
</dbReference>
<dbReference type="Gene3D" id="3.30.420.10">
    <property type="entry name" value="Ribonuclease H-like superfamily/Ribonuclease H"/>
    <property type="match status" value="1"/>
</dbReference>
<sequence length="153" mass="17334">MESDSSTAIAWTRGKGCLPWHCLRDRVELSSLLPTFVDWKISHVLREGNQMADHLAGQRVCPGSSLIDAQHTWQYLQELLDQDAQGATHLRVKKDDLVLIDIRQAIAVDTYNMLYAINKEDGRYYTVLEGGLQNIMVHDESFMDAQIEAASEE</sequence>
<keyword evidence="2" id="KW-1185">Reference proteome</keyword>
<comment type="caution">
    <text evidence="1">The sequence shown here is derived from an EMBL/GenBank/DDBJ whole genome shotgun (WGS) entry which is preliminary data.</text>
</comment>
<dbReference type="CDD" id="cd06222">
    <property type="entry name" value="RNase_H_like"/>
    <property type="match status" value="1"/>
</dbReference>